<evidence type="ECO:0000313" key="3">
    <source>
        <dbReference type="Proteomes" id="UP000603715"/>
    </source>
</evidence>
<protein>
    <submittedName>
        <fullName evidence="2">Pyocin knob domain-containing protein</fullName>
    </submittedName>
</protein>
<keyword evidence="3" id="KW-1185">Reference proteome</keyword>
<gene>
    <name evidence="1" type="ORF">IEW27_07780</name>
    <name evidence="2" type="ORF">LNP80_00280</name>
</gene>
<dbReference type="EMBL" id="JAJJML010000001">
    <property type="protein sequence ID" value="MCC9032692.1"/>
    <property type="molecule type" value="Genomic_DNA"/>
</dbReference>
<dbReference type="AlphaFoldDB" id="A0A9Q3YRD1"/>
<evidence type="ECO:0000313" key="2">
    <source>
        <dbReference type="EMBL" id="MCC9032692.1"/>
    </source>
</evidence>
<sequence>MAKSQLTGSQIKDGTITRDDINVTTTGKSVVAKLIDGINGIKIDTYSGADIGTGDVSLKVDLPYLDTKYPSLLVSKSQNLFFASPAVGSGNPTFRSLTIGDIPLLNYVPLSQKGATNGVATLDATVQIPNSQIPQRLANKVIAIGGEIADIGFTGLIDRNQLALADKEHSVTSVLTGAGTLNSSFNSTVFNQNPDFSSVSGADSTTEITTTITFTSTLAVYSRARWQAFMQTRQVATRYFRDMNVEVMDTSNTWYPFSSVTNMDLIPNSGLYLFPETASPIVNIKAIRIKLSNPTTTDGVVYISNIGFRHVTHKFAPQYPHRAENNLFHGINTFNVSPVVPTATGVTQAVNFGQLVAQTPNNSTSLLTLDLNSLSTPGFYHQTHNVNATPARNYPLAKAGSLRVYNTTLNNQFIQEYTTYDTTVSYVRAYINSAWTNWKQILNSVDTIPQLASYVAQSALNTQLSGYATLNGVETFTNTKTFLQSPIVPNATLLPHAVNFGQMTNAIEESEGNTVGYVSTNYVNTPDGFSVLLNNGTDLNANLKTGFYRGTNLVNAPNGNTGWWYITVETHDSDWRTQKAVSFGAVNESNLIYQRTKTWDGWSNWEQVWTSKQFTQTDINKWNASIEKNVIFSTDSGWELMISDGAFGSETGLVDAAFEAIVAGEENGYWKYGSNIWGVNGIIIDKNTRRIGYGGVLPNGIHQHNFGGTVFINDNIRSAGGFIHNDYDDPNKVLTSDGGVIDKSAFGGTTVKYFEINPGDSFTPSSDYTHFNVLAKAGMKLYLDSGTGSADGQVIVLFHNIGSSTQVWKDGTLITTITGNKTTKFIKTALGWQMTDVGANTFI</sequence>
<dbReference type="Proteomes" id="UP000603715">
    <property type="component" value="Unassembled WGS sequence"/>
</dbReference>
<evidence type="ECO:0000313" key="1">
    <source>
        <dbReference type="EMBL" id="MBD3904489.1"/>
    </source>
</evidence>
<accession>A0A9Q3YRD1</accession>
<evidence type="ECO:0000313" key="4">
    <source>
        <dbReference type="Proteomes" id="UP001107960"/>
    </source>
</evidence>
<reference evidence="1" key="3">
    <citation type="submission" date="2024-05" db="EMBL/GenBank/DDBJ databases">
        <title>Description of novel Chryseobacterium sp. strain C-2.</title>
        <authorList>
            <person name="Saticioglu I.B."/>
        </authorList>
    </citation>
    <scope>NUCLEOTIDE SEQUENCE</scope>
    <source>
        <strain evidence="1">C-2</strain>
    </source>
</reference>
<dbReference type="CDD" id="cd19958">
    <property type="entry name" value="pyocin_knob"/>
    <property type="match status" value="2"/>
</dbReference>
<dbReference type="EMBL" id="JACXXP010000006">
    <property type="protein sequence ID" value="MBD3904489.1"/>
    <property type="molecule type" value="Genomic_DNA"/>
</dbReference>
<dbReference type="Proteomes" id="UP001107960">
    <property type="component" value="Unassembled WGS sequence"/>
</dbReference>
<comment type="caution">
    <text evidence="2">The sequence shown here is derived from an EMBL/GenBank/DDBJ whole genome shotgun (WGS) entry which is preliminary data.</text>
</comment>
<reference evidence="2" key="1">
    <citation type="submission" date="2021-11" db="EMBL/GenBank/DDBJ databases">
        <title>Description of novel Chryseobacterium species.</title>
        <authorList>
            <person name="Saticioglu I.B."/>
            <person name="Ay H."/>
            <person name="Altun S."/>
            <person name="Duman M."/>
        </authorList>
    </citation>
    <scope>NUCLEOTIDE SEQUENCE</scope>
    <source>
        <strain evidence="2">C-39</strain>
    </source>
</reference>
<dbReference type="RefSeq" id="WP_191179038.1">
    <property type="nucleotide sequence ID" value="NZ_JACXXP010000006.1"/>
</dbReference>
<name>A0A9Q3YRD1_9FLAO</name>
<organism evidence="2 4">
    <name type="scientific">Chryseobacterium muglaense</name>
    <dbReference type="NCBI Taxonomy" id="2893752"/>
    <lineage>
        <taxon>Bacteria</taxon>
        <taxon>Pseudomonadati</taxon>
        <taxon>Bacteroidota</taxon>
        <taxon>Flavobacteriia</taxon>
        <taxon>Flavobacteriales</taxon>
        <taxon>Weeksellaceae</taxon>
        <taxon>Chryseobacterium group</taxon>
        <taxon>Chryseobacterium</taxon>
    </lineage>
</organism>
<proteinExistence type="predicted"/>
<reference evidence="3" key="2">
    <citation type="submission" date="2023-07" db="EMBL/GenBank/DDBJ databases">
        <title>Description of novel Chryseobacterium sp. strain C-2.</title>
        <authorList>
            <person name="Saticioglu I.B."/>
        </authorList>
    </citation>
    <scope>NUCLEOTIDE SEQUENCE [LARGE SCALE GENOMIC DNA]</scope>
    <source>
        <strain evidence="3">C-2</strain>
    </source>
</reference>